<keyword evidence="3" id="KW-1185">Reference proteome</keyword>
<reference evidence="2" key="4">
    <citation type="submission" date="2019-03" db="UniProtKB">
        <authorList>
            <consortium name="EnsemblPlants"/>
        </authorList>
    </citation>
    <scope>IDENTIFICATION</scope>
</reference>
<name>A0A453KZR3_AEGTS</name>
<evidence type="ECO:0000256" key="1">
    <source>
        <dbReference type="SAM" id="MobiDB-lite"/>
    </source>
</evidence>
<reference evidence="2" key="5">
    <citation type="journal article" date="2021" name="G3 (Bethesda)">
        <title>Aegilops tauschii genome assembly Aet v5.0 features greater sequence contiguity and improved annotation.</title>
        <authorList>
            <person name="Wang L."/>
            <person name="Zhu T."/>
            <person name="Rodriguez J.C."/>
            <person name="Deal K.R."/>
            <person name="Dubcovsky J."/>
            <person name="McGuire P.E."/>
            <person name="Lux T."/>
            <person name="Spannagl M."/>
            <person name="Mayer K.F.X."/>
            <person name="Baldrich P."/>
            <person name="Meyers B.C."/>
            <person name="Huo N."/>
            <person name="Gu Y.Q."/>
            <person name="Zhou H."/>
            <person name="Devos K.M."/>
            <person name="Bennetzen J.L."/>
            <person name="Unver T."/>
            <person name="Budak H."/>
            <person name="Gulick P.J."/>
            <person name="Galiba G."/>
            <person name="Kalapos B."/>
            <person name="Nelson D.R."/>
            <person name="Li P."/>
            <person name="You F.M."/>
            <person name="Luo M.C."/>
            <person name="Dvorak J."/>
        </authorList>
    </citation>
    <scope>NUCLEOTIDE SEQUENCE [LARGE SCALE GENOMIC DNA]</scope>
    <source>
        <strain evidence="2">cv. AL8/78</strain>
    </source>
</reference>
<proteinExistence type="predicted"/>
<reference evidence="2" key="3">
    <citation type="journal article" date="2017" name="Nature">
        <title>Genome sequence of the progenitor of the wheat D genome Aegilops tauschii.</title>
        <authorList>
            <person name="Luo M.C."/>
            <person name="Gu Y.Q."/>
            <person name="Puiu D."/>
            <person name="Wang H."/>
            <person name="Twardziok S.O."/>
            <person name="Deal K.R."/>
            <person name="Huo N."/>
            <person name="Zhu T."/>
            <person name="Wang L."/>
            <person name="Wang Y."/>
            <person name="McGuire P.E."/>
            <person name="Liu S."/>
            <person name="Long H."/>
            <person name="Ramasamy R.K."/>
            <person name="Rodriguez J.C."/>
            <person name="Van S.L."/>
            <person name="Yuan L."/>
            <person name="Wang Z."/>
            <person name="Xia Z."/>
            <person name="Xiao L."/>
            <person name="Anderson O.D."/>
            <person name="Ouyang S."/>
            <person name="Liang Y."/>
            <person name="Zimin A.V."/>
            <person name="Pertea G."/>
            <person name="Qi P."/>
            <person name="Bennetzen J.L."/>
            <person name="Dai X."/>
            <person name="Dawson M.W."/>
            <person name="Muller H.G."/>
            <person name="Kugler K."/>
            <person name="Rivarola-Duarte L."/>
            <person name="Spannagl M."/>
            <person name="Mayer K.F.X."/>
            <person name="Lu F.H."/>
            <person name="Bevan M.W."/>
            <person name="Leroy P."/>
            <person name="Li P."/>
            <person name="You F.M."/>
            <person name="Sun Q."/>
            <person name="Liu Z."/>
            <person name="Lyons E."/>
            <person name="Wicker T."/>
            <person name="Salzberg S.L."/>
            <person name="Devos K.M."/>
            <person name="Dvorak J."/>
        </authorList>
    </citation>
    <scope>NUCLEOTIDE SEQUENCE [LARGE SCALE GENOMIC DNA]</scope>
    <source>
        <strain evidence="2">cv. AL8/78</strain>
    </source>
</reference>
<accession>A0A453KZR3</accession>
<reference evidence="3" key="2">
    <citation type="journal article" date="2017" name="Nat. Plants">
        <title>The Aegilops tauschii genome reveals multiple impacts of transposons.</title>
        <authorList>
            <person name="Zhao G."/>
            <person name="Zou C."/>
            <person name="Li K."/>
            <person name="Wang K."/>
            <person name="Li T."/>
            <person name="Gao L."/>
            <person name="Zhang X."/>
            <person name="Wang H."/>
            <person name="Yang Z."/>
            <person name="Liu X."/>
            <person name="Jiang W."/>
            <person name="Mao L."/>
            <person name="Kong X."/>
            <person name="Jiao Y."/>
            <person name="Jia J."/>
        </authorList>
    </citation>
    <scope>NUCLEOTIDE SEQUENCE [LARGE SCALE GENOMIC DNA]</scope>
    <source>
        <strain evidence="3">cv. AL8/78</strain>
    </source>
</reference>
<feature type="compositionally biased region" description="Pro residues" evidence="1">
    <location>
        <begin position="79"/>
        <end position="89"/>
    </location>
</feature>
<sequence>VPENKIKNNHRPRPTRLWGAVGSPHSRPRRSRSLPSLPQSDHSLLPNPKQIKRRKKDGTTSSPPADSSRLGSSAGRPCCPYPLPSPPYRPVSLRASLARSPEAGRSPPTAPARWS</sequence>
<dbReference type="Gramene" id="AET5Gv20571100.1">
    <property type="protein sequence ID" value="AET5Gv20571100.1"/>
    <property type="gene ID" value="AET5Gv20571100"/>
</dbReference>
<evidence type="ECO:0000313" key="3">
    <source>
        <dbReference type="Proteomes" id="UP000015105"/>
    </source>
</evidence>
<dbReference type="EnsemblPlants" id="AET5Gv20571100.1">
    <property type="protein sequence ID" value="AET5Gv20571100.1"/>
    <property type="gene ID" value="AET5Gv20571100"/>
</dbReference>
<dbReference type="AlphaFoldDB" id="A0A453KZR3"/>
<evidence type="ECO:0000313" key="2">
    <source>
        <dbReference type="EnsemblPlants" id="AET5Gv20571100.1"/>
    </source>
</evidence>
<reference evidence="3" key="1">
    <citation type="journal article" date="2014" name="Science">
        <title>Ancient hybridizations among the ancestral genomes of bread wheat.</title>
        <authorList>
            <consortium name="International Wheat Genome Sequencing Consortium,"/>
            <person name="Marcussen T."/>
            <person name="Sandve S.R."/>
            <person name="Heier L."/>
            <person name="Spannagl M."/>
            <person name="Pfeifer M."/>
            <person name="Jakobsen K.S."/>
            <person name="Wulff B.B."/>
            <person name="Steuernagel B."/>
            <person name="Mayer K.F."/>
            <person name="Olsen O.A."/>
        </authorList>
    </citation>
    <scope>NUCLEOTIDE SEQUENCE [LARGE SCALE GENOMIC DNA]</scope>
    <source>
        <strain evidence="3">cv. AL8/78</strain>
    </source>
</reference>
<dbReference type="Proteomes" id="UP000015105">
    <property type="component" value="Chromosome 5D"/>
</dbReference>
<feature type="region of interest" description="Disordered" evidence="1">
    <location>
        <begin position="1"/>
        <end position="115"/>
    </location>
</feature>
<protein>
    <submittedName>
        <fullName evidence="2">Uncharacterized protein</fullName>
    </submittedName>
</protein>
<organism evidence="2 3">
    <name type="scientific">Aegilops tauschii subsp. strangulata</name>
    <name type="common">Goatgrass</name>
    <dbReference type="NCBI Taxonomy" id="200361"/>
    <lineage>
        <taxon>Eukaryota</taxon>
        <taxon>Viridiplantae</taxon>
        <taxon>Streptophyta</taxon>
        <taxon>Embryophyta</taxon>
        <taxon>Tracheophyta</taxon>
        <taxon>Spermatophyta</taxon>
        <taxon>Magnoliopsida</taxon>
        <taxon>Liliopsida</taxon>
        <taxon>Poales</taxon>
        <taxon>Poaceae</taxon>
        <taxon>BOP clade</taxon>
        <taxon>Pooideae</taxon>
        <taxon>Triticodae</taxon>
        <taxon>Triticeae</taxon>
        <taxon>Triticinae</taxon>
        <taxon>Aegilops</taxon>
    </lineage>
</organism>
<feature type="compositionally biased region" description="Polar residues" evidence="1">
    <location>
        <begin position="59"/>
        <end position="71"/>
    </location>
</feature>